<evidence type="ECO:0000256" key="5">
    <source>
        <dbReference type="ARBA" id="ARBA00022906"/>
    </source>
</evidence>
<evidence type="ECO:0000256" key="8">
    <source>
        <dbReference type="ARBA" id="ARBA00023136"/>
    </source>
</evidence>
<protein>
    <recommendedName>
        <fullName evidence="12">Zinc transporter 2</fullName>
    </recommendedName>
</protein>
<dbReference type="GO" id="GO:0010043">
    <property type="term" value="P:response to zinc ion"/>
    <property type="evidence" value="ECO:0007669"/>
    <property type="project" value="TreeGrafter"/>
</dbReference>
<dbReference type="InterPro" id="IPR027469">
    <property type="entry name" value="Cation_efflux_TMD_sf"/>
</dbReference>
<keyword evidence="3" id="KW-0813">Transport</keyword>
<evidence type="ECO:0000259" key="9">
    <source>
        <dbReference type="Pfam" id="PF01545"/>
    </source>
</evidence>
<evidence type="ECO:0000256" key="7">
    <source>
        <dbReference type="ARBA" id="ARBA00023065"/>
    </source>
</evidence>
<dbReference type="PANTHER" id="PTHR11562">
    <property type="entry name" value="CATION EFFLUX PROTEIN/ ZINC TRANSPORTER"/>
    <property type="match status" value="1"/>
</dbReference>
<proteinExistence type="inferred from homology"/>
<organism evidence="11">
    <name type="scientific">Cyprideis torosa</name>
    <dbReference type="NCBI Taxonomy" id="163714"/>
    <lineage>
        <taxon>Eukaryota</taxon>
        <taxon>Metazoa</taxon>
        <taxon>Ecdysozoa</taxon>
        <taxon>Arthropoda</taxon>
        <taxon>Crustacea</taxon>
        <taxon>Oligostraca</taxon>
        <taxon>Ostracoda</taxon>
        <taxon>Podocopa</taxon>
        <taxon>Podocopida</taxon>
        <taxon>Cytherocopina</taxon>
        <taxon>Cytheroidea</taxon>
        <taxon>Cytherideidae</taxon>
        <taxon>Cyprideis</taxon>
    </lineage>
</organism>
<dbReference type="GO" id="GO:0005385">
    <property type="term" value="F:zinc ion transmembrane transporter activity"/>
    <property type="evidence" value="ECO:0007669"/>
    <property type="project" value="TreeGrafter"/>
</dbReference>
<evidence type="ECO:0000256" key="2">
    <source>
        <dbReference type="ARBA" id="ARBA00008873"/>
    </source>
</evidence>
<dbReference type="InterPro" id="IPR050681">
    <property type="entry name" value="CDF/SLC30A"/>
</dbReference>
<dbReference type="GO" id="GO:0005886">
    <property type="term" value="C:plasma membrane"/>
    <property type="evidence" value="ECO:0007669"/>
    <property type="project" value="TreeGrafter"/>
</dbReference>
<reference evidence="11" key="1">
    <citation type="submission" date="2020-11" db="EMBL/GenBank/DDBJ databases">
        <authorList>
            <person name="Tran Van P."/>
        </authorList>
    </citation>
    <scope>NUCLEOTIDE SEQUENCE</scope>
</reference>
<keyword evidence="8" id="KW-0472">Membrane</keyword>
<dbReference type="InterPro" id="IPR002524">
    <property type="entry name" value="Cation_efflux"/>
</dbReference>
<keyword evidence="4" id="KW-0812">Transmembrane</keyword>
<evidence type="ECO:0000256" key="3">
    <source>
        <dbReference type="ARBA" id="ARBA00022448"/>
    </source>
</evidence>
<dbReference type="InterPro" id="IPR058533">
    <property type="entry name" value="Cation_efflux_TM"/>
</dbReference>
<evidence type="ECO:0000256" key="1">
    <source>
        <dbReference type="ARBA" id="ARBA00004141"/>
    </source>
</evidence>
<dbReference type="SUPFAM" id="SSF161111">
    <property type="entry name" value="Cation efflux protein transmembrane domain-like"/>
    <property type="match status" value="1"/>
</dbReference>
<evidence type="ECO:0000256" key="4">
    <source>
        <dbReference type="ARBA" id="ARBA00022692"/>
    </source>
</evidence>
<keyword evidence="6" id="KW-1133">Transmembrane helix</keyword>
<gene>
    <name evidence="11" type="ORF">CTOB1V02_LOCUS9841</name>
</gene>
<dbReference type="NCBIfam" id="TIGR01297">
    <property type="entry name" value="CDF"/>
    <property type="match status" value="1"/>
</dbReference>
<evidence type="ECO:0000259" key="10">
    <source>
        <dbReference type="Pfam" id="PF16916"/>
    </source>
</evidence>
<name>A0A7R8WHW4_9CRUS</name>
<comment type="subcellular location">
    <subcellularLocation>
        <location evidence="1">Membrane</location>
        <topology evidence="1">Multi-pass membrane protein</topology>
    </subcellularLocation>
</comment>
<keyword evidence="5" id="KW-0864">Zinc transport</keyword>
<dbReference type="InterPro" id="IPR027470">
    <property type="entry name" value="Cation_efflux_CTD"/>
</dbReference>
<keyword evidence="5" id="KW-0862">Zinc</keyword>
<dbReference type="InterPro" id="IPR036837">
    <property type="entry name" value="Cation_efflux_CTD_sf"/>
</dbReference>
<dbReference type="OrthoDB" id="9944568at2759"/>
<evidence type="ECO:0000313" key="11">
    <source>
        <dbReference type="EMBL" id="CAD7232000.1"/>
    </source>
</evidence>
<dbReference type="Gene3D" id="1.20.1510.10">
    <property type="entry name" value="Cation efflux protein transmembrane domain"/>
    <property type="match status" value="1"/>
</dbReference>
<feature type="domain" description="Cation efflux protein cytoplasmic" evidence="10">
    <location>
        <begin position="82"/>
        <end position="157"/>
    </location>
</feature>
<dbReference type="SUPFAM" id="SSF160240">
    <property type="entry name" value="Cation efflux protein cytoplasmic domain-like"/>
    <property type="match status" value="1"/>
</dbReference>
<comment type="similarity">
    <text evidence="2">Belongs to the cation diffusion facilitator (CDF) transporter (TC 2.A.4) family. SLC30A subfamily.</text>
</comment>
<accession>A0A7R8WHW4</accession>
<dbReference type="PANTHER" id="PTHR11562:SF17">
    <property type="entry name" value="RE54080P-RELATED"/>
    <property type="match status" value="1"/>
</dbReference>
<evidence type="ECO:0008006" key="12">
    <source>
        <dbReference type="Google" id="ProtNLM"/>
    </source>
</evidence>
<feature type="domain" description="Cation efflux protein transmembrane" evidence="9">
    <location>
        <begin position="7"/>
        <end position="78"/>
    </location>
</feature>
<evidence type="ECO:0000256" key="6">
    <source>
        <dbReference type="ARBA" id="ARBA00022989"/>
    </source>
</evidence>
<sequence>HTHGLGSHGHSHKNLNVRAAFIHVLGDLIQSLGVFMAAIIIYFQPTWIIIDPICTFFFSIIVLLTTFAIMKDTLQVLMEGLPKGVNFNEVHDILINTPGVVRVHNLRIWALSMDKAALSAHLAVRKSYSPHDILKEASCRIRKYYDFFEITLQIEEYKESMKDCNECDNPPH</sequence>
<dbReference type="EMBL" id="OB664105">
    <property type="protein sequence ID" value="CAD7232000.1"/>
    <property type="molecule type" value="Genomic_DNA"/>
</dbReference>
<keyword evidence="7" id="KW-0406">Ion transport</keyword>
<feature type="non-terminal residue" evidence="11">
    <location>
        <position position="172"/>
    </location>
</feature>
<dbReference type="Pfam" id="PF16916">
    <property type="entry name" value="ZT_dimer"/>
    <property type="match status" value="1"/>
</dbReference>
<dbReference type="AlphaFoldDB" id="A0A7R8WHW4"/>
<dbReference type="Pfam" id="PF01545">
    <property type="entry name" value="Cation_efflux"/>
    <property type="match status" value="1"/>
</dbReference>